<dbReference type="GO" id="GO:0009055">
    <property type="term" value="F:electron transfer activity"/>
    <property type="evidence" value="ECO:0007669"/>
    <property type="project" value="InterPro"/>
</dbReference>
<dbReference type="SUPFAM" id="SSF52402">
    <property type="entry name" value="Adenine nucleotide alpha hydrolases-like"/>
    <property type="match status" value="1"/>
</dbReference>
<gene>
    <name evidence="11" type="ORF">HNQ80_003695</name>
</gene>
<dbReference type="InterPro" id="IPR014731">
    <property type="entry name" value="ETF_asu_C"/>
</dbReference>
<keyword evidence="2" id="KW-0813">Transport</keyword>
<evidence type="ECO:0000313" key="12">
    <source>
        <dbReference type="Proteomes" id="UP000579281"/>
    </source>
</evidence>
<dbReference type="PANTHER" id="PTHR43153:SF1">
    <property type="entry name" value="ELECTRON TRANSFER FLAVOPROTEIN SUBUNIT ALPHA, MITOCHONDRIAL"/>
    <property type="match status" value="1"/>
</dbReference>
<name>A0A841L348_9FIRM</name>
<dbReference type="EMBL" id="JACHEN010000025">
    <property type="protein sequence ID" value="MBB6217572.1"/>
    <property type="molecule type" value="Genomic_DNA"/>
</dbReference>
<evidence type="ECO:0000256" key="1">
    <source>
        <dbReference type="ARBA" id="ARBA00005817"/>
    </source>
</evidence>
<dbReference type="InterPro" id="IPR017896">
    <property type="entry name" value="4Fe4S_Fe-S-bd"/>
</dbReference>
<dbReference type="AlphaFoldDB" id="A0A841L348"/>
<evidence type="ECO:0000256" key="7">
    <source>
        <dbReference type="ARBA" id="ARBA00023004"/>
    </source>
</evidence>
<dbReference type="PANTHER" id="PTHR43153">
    <property type="entry name" value="ELECTRON TRANSFER FLAVOPROTEIN ALPHA"/>
    <property type="match status" value="1"/>
</dbReference>
<keyword evidence="8" id="KW-0411">Iron-sulfur</keyword>
<evidence type="ECO:0000313" key="11">
    <source>
        <dbReference type="EMBL" id="MBB6217572.1"/>
    </source>
</evidence>
<evidence type="ECO:0000256" key="8">
    <source>
        <dbReference type="ARBA" id="ARBA00023014"/>
    </source>
</evidence>
<keyword evidence="4" id="KW-0479">Metal-binding</keyword>
<keyword evidence="3" id="KW-0285">Flavoprotein</keyword>
<organism evidence="11 12">
    <name type="scientific">Anaerosolibacter carboniphilus</name>
    <dbReference type="NCBI Taxonomy" id="1417629"/>
    <lineage>
        <taxon>Bacteria</taxon>
        <taxon>Bacillati</taxon>
        <taxon>Bacillota</taxon>
        <taxon>Clostridia</taxon>
        <taxon>Peptostreptococcales</taxon>
        <taxon>Thermotaleaceae</taxon>
        <taxon>Anaerosolibacter</taxon>
    </lineage>
</organism>
<evidence type="ECO:0000256" key="3">
    <source>
        <dbReference type="ARBA" id="ARBA00022630"/>
    </source>
</evidence>
<evidence type="ECO:0000256" key="5">
    <source>
        <dbReference type="ARBA" id="ARBA00022827"/>
    </source>
</evidence>
<dbReference type="PROSITE" id="PS51379">
    <property type="entry name" value="4FE4S_FER_2"/>
    <property type="match status" value="2"/>
</dbReference>
<dbReference type="FunFam" id="3.40.50.1220:FF:000001">
    <property type="entry name" value="Electron transfer flavoprotein, alpha subunit"/>
    <property type="match status" value="1"/>
</dbReference>
<dbReference type="Pfam" id="PF01012">
    <property type="entry name" value="ETF"/>
    <property type="match status" value="1"/>
</dbReference>
<dbReference type="RefSeq" id="WP_184312069.1">
    <property type="nucleotide sequence ID" value="NZ_JACHEN010000025.1"/>
</dbReference>
<dbReference type="GO" id="GO:0033539">
    <property type="term" value="P:fatty acid beta-oxidation using acyl-CoA dehydrogenase"/>
    <property type="evidence" value="ECO:0007669"/>
    <property type="project" value="TreeGrafter"/>
</dbReference>
<reference evidence="11 12" key="1">
    <citation type="submission" date="2020-08" db="EMBL/GenBank/DDBJ databases">
        <title>Genomic Encyclopedia of Type Strains, Phase IV (KMG-IV): sequencing the most valuable type-strain genomes for metagenomic binning, comparative biology and taxonomic classification.</title>
        <authorList>
            <person name="Goeker M."/>
        </authorList>
    </citation>
    <scope>NUCLEOTIDE SEQUENCE [LARGE SCALE GENOMIC DNA]</scope>
    <source>
        <strain evidence="11 12">DSM 103526</strain>
    </source>
</reference>
<feature type="binding site" evidence="9">
    <location>
        <begin position="340"/>
        <end position="347"/>
    </location>
    <ligand>
        <name>FAD</name>
        <dbReference type="ChEBI" id="CHEBI:57692"/>
    </ligand>
</feature>
<dbReference type="Proteomes" id="UP000579281">
    <property type="component" value="Unassembled WGS sequence"/>
</dbReference>
<dbReference type="InterPro" id="IPR017900">
    <property type="entry name" value="4Fe4S_Fe_S_CS"/>
</dbReference>
<dbReference type="CDD" id="cd01715">
    <property type="entry name" value="ETF_alpha"/>
    <property type="match status" value="1"/>
</dbReference>
<dbReference type="InterPro" id="IPR001308">
    <property type="entry name" value="ETF_a/FixB"/>
</dbReference>
<dbReference type="GO" id="GO:0050660">
    <property type="term" value="F:flavin adenine dinucleotide binding"/>
    <property type="evidence" value="ECO:0007669"/>
    <property type="project" value="InterPro"/>
</dbReference>
<sequence length="408" mass="43925">MAIFILEDKCIGCKLCLKSCPFDAIEMVGKKAVITDKCVACGACLEACKFEAIIKEESGKEKKDLTQYKNVWVFAEQRQGKIMPVAIELLGEGRKLANEIGVKLCAVLLGNKVEGLAKELTQYGADTVYLAEHELLDKYTTDGYTKVISDMIEALKPEIVLMGATHIGRDLAPRVAARVDTGLTADCTKLEIDPEDKKLLQTRPAFGGNIMATIVCQNHRPQMSTVRPGVMDKAKKVENGAGEIVPFSVVLEKDHIRTEVLEIVKADKQQVALEEAEIIVAGGRGLGKAEGFALLKKLADKLGGVVGASRATVDAGWIDHDHQVGQTGKTVKPRIYIACGISGAIQHIAGMQSSDVIIAINKNPGAPIFQVADYGIVGDLYDVVPALVDALDRVDDLMSALKEVAVTE</sequence>
<evidence type="ECO:0000259" key="10">
    <source>
        <dbReference type="PROSITE" id="PS51379"/>
    </source>
</evidence>
<keyword evidence="12" id="KW-1185">Reference proteome</keyword>
<dbReference type="InterPro" id="IPR014730">
    <property type="entry name" value="ETF_a/b_N"/>
</dbReference>
<evidence type="ECO:0000256" key="2">
    <source>
        <dbReference type="ARBA" id="ARBA00022448"/>
    </source>
</evidence>
<dbReference type="SMART" id="SM00893">
    <property type="entry name" value="ETF"/>
    <property type="match status" value="1"/>
</dbReference>
<proteinExistence type="inferred from homology"/>
<dbReference type="Pfam" id="PF00766">
    <property type="entry name" value="ETF_alpha"/>
    <property type="match status" value="1"/>
</dbReference>
<dbReference type="GO" id="GO:0051536">
    <property type="term" value="F:iron-sulfur cluster binding"/>
    <property type="evidence" value="ECO:0007669"/>
    <property type="project" value="UniProtKB-KW"/>
</dbReference>
<keyword evidence="6" id="KW-0249">Electron transport</keyword>
<evidence type="ECO:0000256" key="4">
    <source>
        <dbReference type="ARBA" id="ARBA00022723"/>
    </source>
</evidence>
<keyword evidence="7" id="KW-0408">Iron</keyword>
<dbReference type="Gene3D" id="3.40.50.1220">
    <property type="entry name" value="TPP-binding domain"/>
    <property type="match status" value="1"/>
</dbReference>
<dbReference type="PIRSF" id="PIRSF000089">
    <property type="entry name" value="Electra_flavoP_a"/>
    <property type="match status" value="1"/>
</dbReference>
<dbReference type="InterPro" id="IPR029035">
    <property type="entry name" value="DHS-like_NAD/FAD-binding_dom"/>
</dbReference>
<evidence type="ECO:0000256" key="6">
    <source>
        <dbReference type="ARBA" id="ARBA00022982"/>
    </source>
</evidence>
<feature type="binding site" evidence="9">
    <location>
        <begin position="309"/>
        <end position="310"/>
    </location>
    <ligand>
        <name>FAD</name>
        <dbReference type="ChEBI" id="CHEBI:57692"/>
    </ligand>
</feature>
<dbReference type="SUPFAM" id="SSF54862">
    <property type="entry name" value="4Fe-4S ferredoxins"/>
    <property type="match status" value="1"/>
</dbReference>
<dbReference type="SUPFAM" id="SSF52467">
    <property type="entry name" value="DHS-like NAD/FAD-binding domain"/>
    <property type="match status" value="1"/>
</dbReference>
<dbReference type="InterPro" id="IPR014729">
    <property type="entry name" value="Rossmann-like_a/b/a_fold"/>
</dbReference>
<dbReference type="Gene3D" id="3.40.50.620">
    <property type="entry name" value="HUPs"/>
    <property type="match status" value="1"/>
</dbReference>
<comment type="similarity">
    <text evidence="1">Belongs to the ETF alpha-subunit/FixB family.</text>
</comment>
<accession>A0A841L348</accession>
<comment type="cofactor">
    <cofactor evidence="9">
        <name>FAD</name>
        <dbReference type="ChEBI" id="CHEBI:57692"/>
    </cofactor>
    <text evidence="9">Binds 1 FAD per dimer.</text>
</comment>
<dbReference type="PROSITE" id="PS00198">
    <property type="entry name" value="4FE4S_FER_1"/>
    <property type="match status" value="1"/>
</dbReference>
<dbReference type="Pfam" id="PF14697">
    <property type="entry name" value="Fer4_21"/>
    <property type="match status" value="1"/>
</dbReference>
<feature type="binding site" evidence="9">
    <location>
        <begin position="323"/>
        <end position="327"/>
    </location>
    <ligand>
        <name>FAD</name>
        <dbReference type="ChEBI" id="CHEBI:57692"/>
    </ligand>
</feature>
<feature type="binding site" evidence="9">
    <location>
        <position position="361"/>
    </location>
    <ligand>
        <name>FAD</name>
        <dbReference type="ChEBI" id="CHEBI:57692"/>
    </ligand>
</feature>
<dbReference type="InterPro" id="IPR018206">
    <property type="entry name" value="ETF_asu_C_CS"/>
</dbReference>
<feature type="domain" description="4Fe-4S ferredoxin-type" evidence="10">
    <location>
        <begin position="1"/>
        <end position="30"/>
    </location>
</feature>
<protein>
    <submittedName>
        <fullName evidence="11">Electron transfer flavoprotein alpha subunit</fullName>
    </submittedName>
</protein>
<dbReference type="InterPro" id="IPR033947">
    <property type="entry name" value="ETF_alpha_N"/>
</dbReference>
<dbReference type="Gene3D" id="3.30.70.20">
    <property type="match status" value="1"/>
</dbReference>
<evidence type="ECO:0000256" key="9">
    <source>
        <dbReference type="PIRSR" id="PIRSR000089-1"/>
    </source>
</evidence>
<keyword evidence="5 9" id="KW-0274">FAD</keyword>
<feature type="binding site" evidence="9">
    <location>
        <position position="284"/>
    </location>
    <ligand>
        <name>FAD</name>
        <dbReference type="ChEBI" id="CHEBI:57692"/>
    </ligand>
</feature>
<dbReference type="GO" id="GO:0046872">
    <property type="term" value="F:metal ion binding"/>
    <property type="evidence" value="ECO:0007669"/>
    <property type="project" value="UniProtKB-KW"/>
</dbReference>
<feature type="domain" description="4Fe-4S ferredoxin-type" evidence="10">
    <location>
        <begin position="33"/>
        <end position="58"/>
    </location>
</feature>
<dbReference type="PROSITE" id="PS00696">
    <property type="entry name" value="ETF_ALPHA"/>
    <property type="match status" value="1"/>
</dbReference>
<comment type="caution">
    <text evidence="11">The sequence shown here is derived from an EMBL/GenBank/DDBJ whole genome shotgun (WGS) entry which is preliminary data.</text>
</comment>